<dbReference type="AlphaFoldDB" id="A0A8J6NH41"/>
<dbReference type="InterPro" id="IPR001626">
    <property type="entry name" value="ABC_TroCD"/>
</dbReference>
<dbReference type="InterPro" id="IPR037294">
    <property type="entry name" value="ABC_BtuC-like"/>
</dbReference>
<gene>
    <name evidence="8" type="ORF">H8E41_14300</name>
</gene>
<sequence length="250" mass="27217">MLSAEMIEIVGPALVAGLMIALTSAPLGIEVLKRGIIFIDLAIAQVAGLGVVVSSLSIHEPTWWVTQITALVFALLAAFFFRWVEHKCPDQQEAIIGSSFVVAASLALLLLADHPHGGEEIQHLLSGQILFVTWQEVFFHFPIYAAILVLWFTRPGFRSGIGFYALFAFAITSSVQLVGVYVVFTSLILPALAVAKIIKKQFIAWTVGVLSVSIGVIFATIWDYPTGPTIVLSYLIIGCLTRLTCNHLHL</sequence>
<comment type="similarity">
    <text evidence="2 6">Belongs to the ABC-3 integral membrane protein family.</text>
</comment>
<dbReference type="EMBL" id="JACNJZ010000221">
    <property type="protein sequence ID" value="MBC8319063.1"/>
    <property type="molecule type" value="Genomic_DNA"/>
</dbReference>
<dbReference type="SUPFAM" id="SSF81345">
    <property type="entry name" value="ABC transporter involved in vitamin B12 uptake, BtuC"/>
    <property type="match status" value="1"/>
</dbReference>
<accession>A0A8J6NH41</accession>
<dbReference type="Proteomes" id="UP000614424">
    <property type="component" value="Unassembled WGS sequence"/>
</dbReference>
<comment type="caution">
    <text evidence="8">The sequence shown here is derived from an EMBL/GenBank/DDBJ whole genome shotgun (WGS) entry which is preliminary data.</text>
</comment>
<feature type="transmembrane region" description="Helical" evidence="7">
    <location>
        <begin position="124"/>
        <end position="152"/>
    </location>
</feature>
<dbReference type="GO" id="GO:0055085">
    <property type="term" value="P:transmembrane transport"/>
    <property type="evidence" value="ECO:0007669"/>
    <property type="project" value="InterPro"/>
</dbReference>
<evidence type="ECO:0000256" key="6">
    <source>
        <dbReference type="RuleBase" id="RU003943"/>
    </source>
</evidence>
<proteinExistence type="inferred from homology"/>
<keyword evidence="5 7" id="KW-0472">Membrane</keyword>
<reference evidence="8 9" key="1">
    <citation type="submission" date="2020-08" db="EMBL/GenBank/DDBJ databases">
        <title>Bridging the membrane lipid divide: bacteria of the FCB group superphylum have the potential to synthesize archaeal ether lipids.</title>
        <authorList>
            <person name="Villanueva L."/>
            <person name="Von Meijenfeldt F.A.B."/>
            <person name="Westbye A.B."/>
            <person name="Yadav S."/>
            <person name="Hopmans E.C."/>
            <person name="Dutilh B.E."/>
            <person name="Sinninghe Damste J.S."/>
        </authorList>
    </citation>
    <scope>NUCLEOTIDE SEQUENCE [LARGE SCALE GENOMIC DNA]</scope>
    <source>
        <strain evidence="8">NIOZ-UU47</strain>
    </source>
</reference>
<evidence type="ECO:0000256" key="1">
    <source>
        <dbReference type="ARBA" id="ARBA00004141"/>
    </source>
</evidence>
<evidence type="ECO:0000256" key="3">
    <source>
        <dbReference type="ARBA" id="ARBA00022692"/>
    </source>
</evidence>
<evidence type="ECO:0000256" key="7">
    <source>
        <dbReference type="SAM" id="Phobius"/>
    </source>
</evidence>
<evidence type="ECO:0000256" key="4">
    <source>
        <dbReference type="ARBA" id="ARBA00022989"/>
    </source>
</evidence>
<protein>
    <submittedName>
        <fullName evidence="8">Metal ABC transporter permease</fullName>
    </submittedName>
</protein>
<keyword evidence="6" id="KW-0813">Transport</keyword>
<feature type="transmembrane region" description="Helical" evidence="7">
    <location>
        <begin position="164"/>
        <end position="195"/>
    </location>
</feature>
<feature type="transmembrane region" description="Helical" evidence="7">
    <location>
        <begin position="63"/>
        <end position="83"/>
    </location>
</feature>
<feature type="transmembrane region" description="Helical" evidence="7">
    <location>
        <begin position="9"/>
        <end position="29"/>
    </location>
</feature>
<dbReference type="Gene3D" id="1.10.3470.10">
    <property type="entry name" value="ABC transporter involved in vitamin B12 uptake, BtuC"/>
    <property type="match status" value="1"/>
</dbReference>
<name>A0A8J6NH41_9BACT</name>
<feature type="transmembrane region" description="Helical" evidence="7">
    <location>
        <begin position="202"/>
        <end position="222"/>
    </location>
</feature>
<dbReference type="GO" id="GO:0010043">
    <property type="term" value="P:response to zinc ion"/>
    <property type="evidence" value="ECO:0007669"/>
    <property type="project" value="TreeGrafter"/>
</dbReference>
<evidence type="ECO:0000313" key="8">
    <source>
        <dbReference type="EMBL" id="MBC8319063.1"/>
    </source>
</evidence>
<comment type="subcellular location">
    <subcellularLocation>
        <location evidence="6">Cell membrane</location>
        <topology evidence="6">Multi-pass membrane protein</topology>
    </subcellularLocation>
    <subcellularLocation>
        <location evidence="1">Membrane</location>
        <topology evidence="1">Multi-pass membrane protein</topology>
    </subcellularLocation>
</comment>
<dbReference type="GO" id="GO:0043190">
    <property type="term" value="C:ATP-binding cassette (ABC) transporter complex"/>
    <property type="evidence" value="ECO:0007669"/>
    <property type="project" value="InterPro"/>
</dbReference>
<dbReference type="Pfam" id="PF00950">
    <property type="entry name" value="ABC-3"/>
    <property type="match status" value="2"/>
</dbReference>
<evidence type="ECO:0000256" key="2">
    <source>
        <dbReference type="ARBA" id="ARBA00008034"/>
    </source>
</evidence>
<evidence type="ECO:0000256" key="5">
    <source>
        <dbReference type="ARBA" id="ARBA00023136"/>
    </source>
</evidence>
<feature type="transmembrane region" description="Helical" evidence="7">
    <location>
        <begin position="95"/>
        <end position="112"/>
    </location>
</feature>
<organism evidence="8 9">
    <name type="scientific">Candidatus Desulfobia pelagia</name>
    <dbReference type="NCBI Taxonomy" id="2841692"/>
    <lineage>
        <taxon>Bacteria</taxon>
        <taxon>Pseudomonadati</taxon>
        <taxon>Thermodesulfobacteriota</taxon>
        <taxon>Desulfobulbia</taxon>
        <taxon>Desulfobulbales</taxon>
        <taxon>Desulfobulbaceae</taxon>
        <taxon>Candidatus Desulfobia</taxon>
    </lineage>
</organism>
<dbReference type="PANTHER" id="PTHR30477">
    <property type="entry name" value="ABC-TRANSPORTER METAL-BINDING PROTEIN"/>
    <property type="match status" value="1"/>
</dbReference>
<dbReference type="PANTHER" id="PTHR30477:SF19">
    <property type="entry name" value="METAL ABC TRANSPORTER PERMEASE"/>
    <property type="match status" value="1"/>
</dbReference>
<keyword evidence="3 6" id="KW-0812">Transmembrane</keyword>
<evidence type="ECO:0000313" key="9">
    <source>
        <dbReference type="Proteomes" id="UP000614424"/>
    </source>
</evidence>
<keyword evidence="4 7" id="KW-1133">Transmembrane helix</keyword>
<feature type="transmembrane region" description="Helical" evidence="7">
    <location>
        <begin position="35"/>
        <end position="56"/>
    </location>
</feature>